<reference evidence="5 6" key="1">
    <citation type="submission" date="2024-10" db="EMBL/GenBank/DDBJ databases">
        <title>Updated reference genomes for cyclostephanoid diatoms.</title>
        <authorList>
            <person name="Roberts W.R."/>
            <person name="Alverson A.J."/>
        </authorList>
    </citation>
    <scope>NUCLEOTIDE SEQUENCE [LARGE SCALE GENOMIC DNA]</scope>
    <source>
        <strain evidence="5 6">AJA228-03</strain>
    </source>
</reference>
<dbReference type="Proteomes" id="UP001530377">
    <property type="component" value="Unassembled WGS sequence"/>
</dbReference>
<evidence type="ECO:0000256" key="3">
    <source>
        <dbReference type="ARBA" id="ARBA00022737"/>
    </source>
</evidence>
<dbReference type="InterPro" id="IPR015943">
    <property type="entry name" value="WD40/YVTN_repeat-like_dom_sf"/>
</dbReference>
<dbReference type="PANTHER" id="PTHR44019">
    <property type="entry name" value="WD REPEAT-CONTAINING PROTEIN 55"/>
    <property type="match status" value="1"/>
</dbReference>
<organism evidence="5 6">
    <name type="scientific">Cyclostephanos tholiformis</name>
    <dbReference type="NCBI Taxonomy" id="382380"/>
    <lineage>
        <taxon>Eukaryota</taxon>
        <taxon>Sar</taxon>
        <taxon>Stramenopiles</taxon>
        <taxon>Ochrophyta</taxon>
        <taxon>Bacillariophyta</taxon>
        <taxon>Coscinodiscophyceae</taxon>
        <taxon>Thalassiosirophycidae</taxon>
        <taxon>Stephanodiscales</taxon>
        <taxon>Stephanodiscaceae</taxon>
        <taxon>Cyclostephanos</taxon>
    </lineage>
</organism>
<comment type="caution">
    <text evidence="5">The sequence shown here is derived from an EMBL/GenBank/DDBJ whole genome shotgun (WGS) entry which is preliminary data.</text>
</comment>
<gene>
    <name evidence="5" type="ORF">ACHAXA_003951</name>
</gene>
<dbReference type="PANTHER" id="PTHR44019:SF20">
    <property type="entry name" value="WD REPEAT-CONTAINING PROTEIN 55"/>
    <property type="match status" value="1"/>
</dbReference>
<evidence type="ECO:0000313" key="6">
    <source>
        <dbReference type="Proteomes" id="UP001530377"/>
    </source>
</evidence>
<dbReference type="InterPro" id="IPR036322">
    <property type="entry name" value="WD40_repeat_dom_sf"/>
</dbReference>
<feature type="region of interest" description="Disordered" evidence="4">
    <location>
        <begin position="514"/>
        <end position="617"/>
    </location>
</feature>
<evidence type="ECO:0000256" key="1">
    <source>
        <dbReference type="ARBA" id="ARBA00007625"/>
    </source>
</evidence>
<feature type="compositionally biased region" description="Acidic residues" evidence="4">
    <location>
        <begin position="514"/>
        <end position="526"/>
    </location>
</feature>
<accession>A0ABD3RYL9</accession>
<keyword evidence="3" id="KW-0677">Repeat</keyword>
<feature type="region of interest" description="Disordered" evidence="4">
    <location>
        <begin position="276"/>
        <end position="305"/>
    </location>
</feature>
<dbReference type="Gene3D" id="2.130.10.10">
    <property type="entry name" value="YVTN repeat-like/Quinoprotein amine dehydrogenase"/>
    <property type="match status" value="2"/>
</dbReference>
<keyword evidence="6" id="KW-1185">Reference proteome</keyword>
<evidence type="ECO:0000313" key="5">
    <source>
        <dbReference type="EMBL" id="KAL3817328.1"/>
    </source>
</evidence>
<proteinExistence type="inferred from homology"/>
<protein>
    <submittedName>
        <fullName evidence="5">Uncharacterized protein</fullName>
    </submittedName>
</protein>
<name>A0ABD3RYL9_9STRA</name>
<evidence type="ECO:0000256" key="4">
    <source>
        <dbReference type="SAM" id="MobiDB-lite"/>
    </source>
</evidence>
<feature type="region of interest" description="Disordered" evidence="4">
    <location>
        <begin position="184"/>
        <end position="203"/>
    </location>
</feature>
<evidence type="ECO:0000256" key="2">
    <source>
        <dbReference type="ARBA" id="ARBA00022574"/>
    </source>
</evidence>
<feature type="compositionally biased region" description="Low complexity" evidence="4">
    <location>
        <begin position="49"/>
        <end position="62"/>
    </location>
</feature>
<dbReference type="SUPFAM" id="SSF50978">
    <property type="entry name" value="WD40 repeat-like"/>
    <property type="match status" value="1"/>
</dbReference>
<dbReference type="SMART" id="SM00320">
    <property type="entry name" value="WD40"/>
    <property type="match status" value="3"/>
</dbReference>
<keyword evidence="2" id="KW-0853">WD repeat</keyword>
<dbReference type="EMBL" id="JALLPB020000109">
    <property type="protein sequence ID" value="KAL3817328.1"/>
    <property type="molecule type" value="Genomic_DNA"/>
</dbReference>
<comment type="similarity">
    <text evidence="1">Belongs to the WD repeat WDR55 family.</text>
</comment>
<feature type="region of interest" description="Disordered" evidence="4">
    <location>
        <begin position="46"/>
        <end position="78"/>
    </location>
</feature>
<dbReference type="Pfam" id="PF00400">
    <property type="entry name" value="WD40"/>
    <property type="match status" value="2"/>
</dbReference>
<dbReference type="AlphaFoldDB" id="A0ABD3RYL9"/>
<dbReference type="InterPro" id="IPR050505">
    <property type="entry name" value="WDR55/POC1"/>
</dbReference>
<feature type="compositionally biased region" description="Acidic residues" evidence="4">
    <location>
        <begin position="556"/>
        <end position="592"/>
    </location>
</feature>
<sequence length="617" mass="66740">MATPLRPVECSAQPLCISFHPYRDIVAAGLIDGTVELHDLKMARKTKKTTTTTTTTDTADASSRSRRNDDDDEDDDDDDTILASVYVAGMVSRSATHTSCDYYHGGGGGGGGGGYPSTRVGPSCRCVLFSRGGGRGDRDGNDMHDERLYTACNLGSLRCLDANIACGGASSSCMSSSMLDVDEYDDDDMHDDDAPPHEYDRARRSSSPAILWSIEKAHGAGISRMYQLPHSSPCGPLLVTGDDIGGCARAVVAGVGGGRRVAVAAVGGGDGMYRRNDAGDDNSCVRGTKNDDDGEGNDKRNPFDDLMKLPPGCVQHWRVNTDYISDIVSSDDGMLLFATSGDGTLSVFDLQYVRRANTSRCVAFTDTYDDDDDDARHKKDATSWESHGYARSDNQEDELLSVLPMKRSRRVLCGTQGGTLCLFSYGRWSDISDRYPGHPQSIDALLKVDEDTVLTGSSDGLVRAVQILPNMLLGVLGSHDGFPVEDMKWSNGRKMVGSISHDEYIRLWDASLLNDDDEEDDDDGGNDSDMREETTTVKATTTAKANNATRCKADVDSEDGWEDMDEDGEGDDEDADDSNGDEDDDDADDSDDSGCGGKPKKRDKIFKTENESFFSDL</sequence>
<dbReference type="InterPro" id="IPR001680">
    <property type="entry name" value="WD40_rpt"/>
</dbReference>
<feature type="compositionally biased region" description="Low complexity" evidence="4">
    <location>
        <begin position="536"/>
        <end position="549"/>
    </location>
</feature>
<feature type="compositionally biased region" description="Basic and acidic residues" evidence="4">
    <location>
        <begin position="288"/>
        <end position="305"/>
    </location>
</feature>
<feature type="compositionally biased region" description="Basic and acidic residues" evidence="4">
    <location>
        <begin position="192"/>
        <end position="203"/>
    </location>
</feature>